<feature type="compositionally biased region" description="Polar residues" evidence="1">
    <location>
        <begin position="451"/>
        <end position="463"/>
    </location>
</feature>
<evidence type="ECO:0000313" key="4">
    <source>
        <dbReference type="Proteomes" id="UP000095553"/>
    </source>
</evidence>
<feature type="compositionally biased region" description="Basic and acidic residues" evidence="1">
    <location>
        <begin position="470"/>
        <end position="480"/>
    </location>
</feature>
<feature type="compositionally biased region" description="Basic and acidic residues" evidence="1">
    <location>
        <begin position="492"/>
        <end position="514"/>
    </location>
</feature>
<feature type="compositionally biased region" description="Basic and acidic residues" evidence="1">
    <location>
        <begin position="438"/>
        <end position="450"/>
    </location>
</feature>
<protein>
    <submittedName>
        <fullName evidence="3">Uncharacterized protein</fullName>
    </submittedName>
</protein>
<name>A0A173TGY1_ANAHA</name>
<feature type="compositionally biased region" description="Basic residues" evidence="1">
    <location>
        <begin position="428"/>
        <end position="437"/>
    </location>
</feature>
<feature type="region of interest" description="Disordered" evidence="1">
    <location>
        <begin position="317"/>
        <end position="540"/>
    </location>
</feature>
<sequence>MQISQKIGQYEVLKTYGKDAAIVIDTMFETADDYIMTISEQLDLLGIKNYDLIGFPSLINQFQWEDKACFIYKEFEGSHLDTIPYDIDFAVNAIKNLCLSIYQVWTLSNGYFYPEIDMNQLYFTKDQNLVFKNAYNFSMYKKCDEGFITKQLSYVLYQLVTGRKQLDDIRSIDPSFSYILNSTILKCAKGETVLGIKAFATTLQQYKETDLIVYQQDRSLRPPRRKKNTLTRFMPNPEQLEFYKIKQDINRENMENTAEILSKPIVSEENRQKLEIKDSKQKYGKEETLENHVTEHEEKTLLPEEELLAIKTKKTLATDEVEGKKKRNLQEESSTEVASKKQKEAEDKKDAKIEKSERQHISSKKSKEKINSQKNIESLESEKKEQNIKPKSKTESQSGKMEKIEKEKEQSKKIIPQDKFKEKDIHPKSHIPKPRSQKPKDHNKQEEKRIQNISSASKGSWNNIKLPKANNEKTVKKEVKVLNAKESLNLEQNKKKSSKEENSSNKKEITEHNKILNHQKTNKLKENHEKQKTNMIQEPEIVKEPEHDEKISDIPTPIIVEEIEENKNNDSASKNEIILENKTKMSTESSPIKEAVQEKENIIYESEIKDVVEQEQDSSIPDIKEEAAIPIKTEYKVKKERKFIMPKINIPMGVRIGIISFVLLIIGIGGFFIHNIHQKNKYNDIIEVVDRSTNQKEKIKMLHQAIDILPKESKAYEKLLDVYLEDAVFSSKEESAYLKTIHQNWDKVKKGDGYGNLSYEIGKAYWYYYEYDDMNNEEITRMKSAVQWFEDSLKYKSTAKHHRIAKIYCEIGKFNQEITLNVKEGTDKGVYKKYYNNLKDLLEIGNSNTVASLELYKLTVNSIDTYRERIIDDGISEEEINQTKQDVLYKVNETSVVAEKEKELKNTILYGSRQ</sequence>
<organism evidence="3 4">
    <name type="scientific">Anaerostipes hadrus</name>
    <dbReference type="NCBI Taxonomy" id="649756"/>
    <lineage>
        <taxon>Bacteria</taxon>
        <taxon>Bacillati</taxon>
        <taxon>Bacillota</taxon>
        <taxon>Clostridia</taxon>
        <taxon>Lachnospirales</taxon>
        <taxon>Lachnospiraceae</taxon>
        <taxon>Anaerostipes</taxon>
    </lineage>
</organism>
<reference evidence="3 4" key="1">
    <citation type="submission" date="2015-09" db="EMBL/GenBank/DDBJ databases">
        <authorList>
            <consortium name="Pathogen Informatics"/>
        </authorList>
    </citation>
    <scope>NUCLEOTIDE SEQUENCE [LARGE SCALE GENOMIC DNA]</scope>
    <source>
        <strain evidence="3 4">2789STDY5834959</strain>
    </source>
</reference>
<feature type="compositionally biased region" description="Basic and acidic residues" evidence="1">
    <location>
        <begin position="523"/>
        <end position="532"/>
    </location>
</feature>
<feature type="compositionally biased region" description="Basic and acidic residues" evidence="1">
    <location>
        <begin position="338"/>
        <end position="360"/>
    </location>
</feature>
<evidence type="ECO:0000256" key="1">
    <source>
        <dbReference type="SAM" id="MobiDB-lite"/>
    </source>
</evidence>
<accession>A0A173TGY1</accession>
<feature type="transmembrane region" description="Helical" evidence="2">
    <location>
        <begin position="652"/>
        <end position="673"/>
    </location>
</feature>
<evidence type="ECO:0000313" key="3">
    <source>
        <dbReference type="EMBL" id="CUN01369.1"/>
    </source>
</evidence>
<dbReference type="EMBL" id="CYXY01000011">
    <property type="protein sequence ID" value="CUN01369.1"/>
    <property type="molecule type" value="Genomic_DNA"/>
</dbReference>
<proteinExistence type="predicted"/>
<gene>
    <name evidence="3" type="ORF">ERS852571_01978</name>
</gene>
<keyword evidence="2" id="KW-0812">Transmembrane</keyword>
<feature type="compositionally biased region" description="Basic and acidic residues" evidence="1">
    <location>
        <begin position="380"/>
        <end position="427"/>
    </location>
</feature>
<evidence type="ECO:0000256" key="2">
    <source>
        <dbReference type="SAM" id="Phobius"/>
    </source>
</evidence>
<dbReference type="AlphaFoldDB" id="A0A173TGY1"/>
<keyword evidence="2" id="KW-0472">Membrane</keyword>
<dbReference type="Proteomes" id="UP000095553">
    <property type="component" value="Unassembled WGS sequence"/>
</dbReference>
<keyword evidence="2" id="KW-1133">Transmembrane helix</keyword>